<protein>
    <submittedName>
        <fullName evidence="1">Uncharacterized protein</fullName>
    </submittedName>
</protein>
<proteinExistence type="predicted"/>
<dbReference type="AlphaFoldDB" id="L7VYC3"/>
<accession>L7VYC3</accession>
<dbReference type="EMBL" id="JX649891">
    <property type="protein sequence ID" value="AGC72088.1"/>
    <property type="molecule type" value="Genomic_DNA"/>
</dbReference>
<evidence type="ECO:0000313" key="1">
    <source>
        <dbReference type="EMBL" id="AGC72088.1"/>
    </source>
</evidence>
<organism evidence="1">
    <name type="scientific">uncultured bacterium A1Q1_fos_291</name>
    <dbReference type="NCBI Taxonomy" id="1256570"/>
    <lineage>
        <taxon>Bacteria</taxon>
        <taxon>environmental samples</taxon>
    </lineage>
</organism>
<name>L7VYC3_9BACT</name>
<sequence>MVYYPVFKVHLLIRISSFEAFRFALSLRTCINISCPHSFVNTFSKKIFKYDK</sequence>
<reference evidence="1" key="1">
    <citation type="submission" date="2012-09" db="EMBL/GenBank/DDBJ databases">
        <title>Metagenomic Characterization of a Microbial Community in Wastewater Detects High Levels of Antibiotic Resistance.</title>
        <authorList>
            <person name="Abrams M."/>
            <person name="Caldwell A."/>
            <person name="Vandaei E."/>
            <person name="Lee W."/>
            <person name="Perrott J."/>
            <person name="Khan S.Y."/>
            <person name="Ta J."/>
            <person name="Romero D."/>
            <person name="Nguyen V."/>
            <person name="Pourmand N."/>
            <person name="Ouverney C.C."/>
        </authorList>
    </citation>
    <scope>NUCLEOTIDE SEQUENCE</scope>
</reference>